<sequence>MLPGTRPAPQYCDPEAQPQPQQSRPTTSDDAAATLMEAATHTSHRRRPAKKIGTRGSATCTEGKDDTPPHTKEERKVSPKLERRLKGKSC</sequence>
<evidence type="ECO:0000313" key="2">
    <source>
        <dbReference type="EMBL" id="KAJ1171670.1"/>
    </source>
</evidence>
<evidence type="ECO:0000313" key="3">
    <source>
        <dbReference type="Proteomes" id="UP001066276"/>
    </source>
</evidence>
<name>A0AAV7T4X9_PLEWA</name>
<proteinExistence type="predicted"/>
<protein>
    <submittedName>
        <fullName evidence="2">Uncharacterized protein</fullName>
    </submittedName>
</protein>
<dbReference type="Proteomes" id="UP001066276">
    <property type="component" value="Chromosome 4_1"/>
</dbReference>
<dbReference type="EMBL" id="JANPWB010000007">
    <property type="protein sequence ID" value="KAJ1171670.1"/>
    <property type="molecule type" value="Genomic_DNA"/>
</dbReference>
<comment type="caution">
    <text evidence="2">The sequence shown here is derived from an EMBL/GenBank/DDBJ whole genome shotgun (WGS) entry which is preliminary data.</text>
</comment>
<feature type="compositionally biased region" description="Basic and acidic residues" evidence="1">
    <location>
        <begin position="62"/>
        <end position="84"/>
    </location>
</feature>
<accession>A0AAV7T4X9</accession>
<feature type="compositionally biased region" description="Basic residues" evidence="1">
    <location>
        <begin position="42"/>
        <end position="53"/>
    </location>
</feature>
<reference evidence="2" key="1">
    <citation type="journal article" date="2022" name="bioRxiv">
        <title>Sequencing and chromosome-scale assembly of the giantPleurodeles waltlgenome.</title>
        <authorList>
            <person name="Brown T."/>
            <person name="Elewa A."/>
            <person name="Iarovenko S."/>
            <person name="Subramanian E."/>
            <person name="Araus A.J."/>
            <person name="Petzold A."/>
            <person name="Susuki M."/>
            <person name="Suzuki K.-i.T."/>
            <person name="Hayashi T."/>
            <person name="Toyoda A."/>
            <person name="Oliveira C."/>
            <person name="Osipova E."/>
            <person name="Leigh N.D."/>
            <person name="Simon A."/>
            <person name="Yun M.H."/>
        </authorList>
    </citation>
    <scope>NUCLEOTIDE SEQUENCE</scope>
    <source>
        <strain evidence="2">20211129_DDA</strain>
        <tissue evidence="2">Liver</tissue>
    </source>
</reference>
<dbReference type="AlphaFoldDB" id="A0AAV7T4X9"/>
<gene>
    <name evidence="2" type="ORF">NDU88_003529</name>
</gene>
<feature type="region of interest" description="Disordered" evidence="1">
    <location>
        <begin position="1"/>
        <end position="90"/>
    </location>
</feature>
<evidence type="ECO:0000256" key="1">
    <source>
        <dbReference type="SAM" id="MobiDB-lite"/>
    </source>
</evidence>
<organism evidence="2 3">
    <name type="scientific">Pleurodeles waltl</name>
    <name type="common">Iberian ribbed newt</name>
    <dbReference type="NCBI Taxonomy" id="8319"/>
    <lineage>
        <taxon>Eukaryota</taxon>
        <taxon>Metazoa</taxon>
        <taxon>Chordata</taxon>
        <taxon>Craniata</taxon>
        <taxon>Vertebrata</taxon>
        <taxon>Euteleostomi</taxon>
        <taxon>Amphibia</taxon>
        <taxon>Batrachia</taxon>
        <taxon>Caudata</taxon>
        <taxon>Salamandroidea</taxon>
        <taxon>Salamandridae</taxon>
        <taxon>Pleurodelinae</taxon>
        <taxon>Pleurodeles</taxon>
    </lineage>
</organism>
<keyword evidence="3" id="KW-1185">Reference proteome</keyword>